<evidence type="ECO:0000313" key="3">
    <source>
        <dbReference type="Proteomes" id="UP000436088"/>
    </source>
</evidence>
<sequence>MTSENQSSTSSKQDIAWKYCIDMGKAHVREEIREYMEKKCQNKKEAEVVYDFDDVDNFGDDEDDEVVEVGICVRKSGNNTSKVSNKQKGIKGPIDMFFTPPPEQVMKSRKDGKMKQPSINEACKKQIREKACMELSNWFFDVGLAFDAPNYDSFTIATEAVAQCGTCFKPPTYQEIRVPFLIKEVKATDEMVKQVHHEQWAKYGCSIMSDGWRDSVAYKGIINFLVNSPKGSIFIKSIDASDIVKNVEQLFIILDDMVEEVVRRMSLRW</sequence>
<comment type="caution">
    <text evidence="2">The sequence shown here is derived from an EMBL/GenBank/DDBJ whole genome shotgun (WGS) entry which is preliminary data.</text>
</comment>
<accession>A0A6A2XQR1</accession>
<gene>
    <name evidence="2" type="ORF">F3Y22_tig00111848pilonHSYRG00208</name>
</gene>
<proteinExistence type="predicted"/>
<dbReference type="AlphaFoldDB" id="A0A6A2XQR1"/>
<organism evidence="2 3">
    <name type="scientific">Hibiscus syriacus</name>
    <name type="common">Rose of Sharon</name>
    <dbReference type="NCBI Taxonomy" id="106335"/>
    <lineage>
        <taxon>Eukaryota</taxon>
        <taxon>Viridiplantae</taxon>
        <taxon>Streptophyta</taxon>
        <taxon>Embryophyta</taxon>
        <taxon>Tracheophyta</taxon>
        <taxon>Spermatophyta</taxon>
        <taxon>Magnoliopsida</taxon>
        <taxon>eudicotyledons</taxon>
        <taxon>Gunneridae</taxon>
        <taxon>Pentapetalae</taxon>
        <taxon>rosids</taxon>
        <taxon>malvids</taxon>
        <taxon>Malvales</taxon>
        <taxon>Malvaceae</taxon>
        <taxon>Malvoideae</taxon>
        <taxon>Hibiscus</taxon>
    </lineage>
</organism>
<evidence type="ECO:0000313" key="2">
    <source>
        <dbReference type="EMBL" id="KAE8672210.1"/>
    </source>
</evidence>
<name>A0A6A2XQR1_HIBSY</name>
<dbReference type="EMBL" id="VEPZ02001450">
    <property type="protein sequence ID" value="KAE8672210.1"/>
    <property type="molecule type" value="Genomic_DNA"/>
</dbReference>
<evidence type="ECO:0000259" key="1">
    <source>
        <dbReference type="Pfam" id="PF04937"/>
    </source>
</evidence>
<dbReference type="PANTHER" id="PTHR32166:SF74">
    <property type="entry name" value="OS05G0256350 PROTEIN"/>
    <property type="match status" value="1"/>
</dbReference>
<keyword evidence="3" id="KW-1185">Reference proteome</keyword>
<dbReference type="Pfam" id="PF04937">
    <property type="entry name" value="DUF659"/>
    <property type="match status" value="1"/>
</dbReference>
<protein>
    <recommendedName>
        <fullName evidence="1">DUF659 domain-containing protein</fullName>
    </recommendedName>
</protein>
<reference evidence="2" key="1">
    <citation type="submission" date="2019-09" db="EMBL/GenBank/DDBJ databases">
        <title>Draft genome information of white flower Hibiscus syriacus.</title>
        <authorList>
            <person name="Kim Y.-M."/>
        </authorList>
    </citation>
    <scope>NUCLEOTIDE SEQUENCE [LARGE SCALE GENOMIC DNA]</scope>
    <source>
        <strain evidence="2">YM2019G1</strain>
    </source>
</reference>
<dbReference type="PANTHER" id="PTHR32166">
    <property type="entry name" value="OSJNBA0013A04.12 PROTEIN"/>
    <property type="match status" value="1"/>
</dbReference>
<feature type="domain" description="DUF659" evidence="1">
    <location>
        <begin position="171"/>
        <end position="261"/>
    </location>
</feature>
<dbReference type="InterPro" id="IPR007021">
    <property type="entry name" value="DUF659"/>
</dbReference>
<dbReference type="Proteomes" id="UP000436088">
    <property type="component" value="Unassembled WGS sequence"/>
</dbReference>